<sequence>MRIAVLDIGGTAIKYGIAESPDNVTPLGEMETRAKQDGGEGIVKKAEAILDTLSPFDAVGISTAGIADIKTGAITYANENIPHYTGIPLGEHLRNRYGVPVAVRNDVHAAAIGEAAFGAGKDFRSFLCLTYGTGIGGAAFLNGQLLSGQTDSAGHFGHITTHRGGKPCGCGNYGCYEAYASVTALCALVKERTGENLNGREIFARLGEPVIKQSLSDWIDEVVVGLASLIHAFNPEGVILGGGVFNESVLMDEIKARLSTLLMPTFQQTVICKAALGNRAGLLGALAIAKDALLKEK</sequence>
<keyword evidence="3" id="KW-1185">Reference proteome</keyword>
<accession>A0A938X7K8</accession>
<dbReference type="PANTHER" id="PTHR18964:SF165">
    <property type="entry name" value="BETA-GLUCOSIDE KINASE"/>
    <property type="match status" value="1"/>
</dbReference>
<dbReference type="SUPFAM" id="SSF53067">
    <property type="entry name" value="Actin-like ATPase domain"/>
    <property type="match status" value="1"/>
</dbReference>
<dbReference type="AlphaFoldDB" id="A0A938X7K8"/>
<evidence type="ECO:0000313" key="3">
    <source>
        <dbReference type="Proteomes" id="UP000774750"/>
    </source>
</evidence>
<dbReference type="Gene3D" id="3.30.420.40">
    <property type="match status" value="2"/>
</dbReference>
<reference evidence="2" key="1">
    <citation type="submission" date="2020-08" db="EMBL/GenBank/DDBJ databases">
        <authorList>
            <person name="Cejkova D."/>
            <person name="Kubasova T."/>
            <person name="Jahodarova E."/>
            <person name="Rychlik I."/>
        </authorList>
    </citation>
    <scope>NUCLEOTIDE SEQUENCE</scope>
    <source>
        <strain evidence="2">An559</strain>
    </source>
</reference>
<gene>
    <name evidence="2" type="ORF">H6A12_07445</name>
</gene>
<reference evidence="2" key="2">
    <citation type="journal article" date="2021" name="Sci. Rep.">
        <title>The distribution of antibiotic resistance genes in chicken gut microbiota commensals.</title>
        <authorList>
            <person name="Juricova H."/>
            <person name="Matiasovicova J."/>
            <person name="Kubasova T."/>
            <person name="Cejkova D."/>
            <person name="Rychlik I."/>
        </authorList>
    </citation>
    <scope>NUCLEOTIDE SEQUENCE</scope>
    <source>
        <strain evidence="2">An559</strain>
    </source>
</reference>
<evidence type="ECO:0000313" key="2">
    <source>
        <dbReference type="EMBL" id="MBM6920984.1"/>
    </source>
</evidence>
<dbReference type="CDD" id="cd24068">
    <property type="entry name" value="ASKHA_NBD_ROK_FnNanK-like"/>
    <property type="match status" value="1"/>
</dbReference>
<proteinExistence type="inferred from homology"/>
<organism evidence="2 3">
    <name type="scientific">Merdimmobilis hominis</name>
    <dbReference type="NCBI Taxonomy" id="2897707"/>
    <lineage>
        <taxon>Bacteria</taxon>
        <taxon>Bacillati</taxon>
        <taxon>Bacillota</taxon>
        <taxon>Clostridia</taxon>
        <taxon>Eubacteriales</taxon>
        <taxon>Oscillospiraceae</taxon>
        <taxon>Merdimmobilis</taxon>
    </lineage>
</organism>
<dbReference type="EMBL" id="JACJKY010000009">
    <property type="protein sequence ID" value="MBM6920984.1"/>
    <property type="molecule type" value="Genomic_DNA"/>
</dbReference>
<dbReference type="PANTHER" id="PTHR18964">
    <property type="entry name" value="ROK (REPRESSOR, ORF, KINASE) FAMILY"/>
    <property type="match status" value="1"/>
</dbReference>
<name>A0A938X7K8_9FIRM</name>
<comment type="similarity">
    <text evidence="1">Belongs to the ROK (NagC/XylR) family.</text>
</comment>
<dbReference type="Pfam" id="PF00480">
    <property type="entry name" value="ROK"/>
    <property type="match status" value="1"/>
</dbReference>
<dbReference type="InterPro" id="IPR000600">
    <property type="entry name" value="ROK"/>
</dbReference>
<evidence type="ECO:0000256" key="1">
    <source>
        <dbReference type="ARBA" id="ARBA00006479"/>
    </source>
</evidence>
<comment type="caution">
    <text evidence="2">The sequence shown here is derived from an EMBL/GenBank/DDBJ whole genome shotgun (WGS) entry which is preliminary data.</text>
</comment>
<dbReference type="InterPro" id="IPR043129">
    <property type="entry name" value="ATPase_NBD"/>
</dbReference>
<dbReference type="RefSeq" id="WP_204446478.1">
    <property type="nucleotide sequence ID" value="NZ_JACJKY010000009.1"/>
</dbReference>
<dbReference type="Proteomes" id="UP000774750">
    <property type="component" value="Unassembled WGS sequence"/>
</dbReference>
<protein>
    <submittedName>
        <fullName evidence="2">ROK family protein</fullName>
    </submittedName>
</protein>